<comment type="caution">
    <text evidence="2">The sequence shown here is derived from an EMBL/GenBank/DDBJ whole genome shotgun (WGS) entry which is preliminary data.</text>
</comment>
<organism evidence="2 3">
    <name type="scientific">Flagellimonas hymeniacidonis</name>
    <dbReference type="NCBI Taxonomy" id="2603628"/>
    <lineage>
        <taxon>Bacteria</taxon>
        <taxon>Pseudomonadati</taxon>
        <taxon>Bacteroidota</taxon>
        <taxon>Flavobacteriia</taxon>
        <taxon>Flavobacteriales</taxon>
        <taxon>Flavobacteriaceae</taxon>
        <taxon>Flagellimonas</taxon>
    </lineage>
</organism>
<sequence>MILLSAATYAQAENERNTDLVGQLSETYRSAVLEENTDALINMLHPEVMFHPPSGGAFSGKDIVGKLIISFLDKNDVTSWKVNIDKRANLGNSLVEFGNFEIVENGETTSKRKYINIWSTYKGEYKLFFRGWSPL</sequence>
<keyword evidence="3" id="KW-1185">Reference proteome</keyword>
<gene>
    <name evidence="2" type="ORF">FVB32_16065</name>
</gene>
<evidence type="ECO:0000313" key="2">
    <source>
        <dbReference type="EMBL" id="TXN36073.1"/>
    </source>
</evidence>
<dbReference type="RefSeq" id="WP_147744844.1">
    <property type="nucleotide sequence ID" value="NZ_VRUR01000002.1"/>
</dbReference>
<dbReference type="InterPro" id="IPR027843">
    <property type="entry name" value="DUF4440"/>
</dbReference>
<evidence type="ECO:0000259" key="1">
    <source>
        <dbReference type="Pfam" id="PF14534"/>
    </source>
</evidence>
<evidence type="ECO:0000313" key="3">
    <source>
        <dbReference type="Proteomes" id="UP000321456"/>
    </source>
</evidence>
<dbReference type="EMBL" id="VRUR01000002">
    <property type="protein sequence ID" value="TXN36073.1"/>
    <property type="molecule type" value="Genomic_DNA"/>
</dbReference>
<proteinExistence type="predicted"/>
<protein>
    <submittedName>
        <fullName evidence="2">Nuclear transport factor 2 family protein</fullName>
    </submittedName>
</protein>
<dbReference type="SUPFAM" id="SSF54427">
    <property type="entry name" value="NTF2-like"/>
    <property type="match status" value="1"/>
</dbReference>
<accession>A0A5C8V2T6</accession>
<reference evidence="2 3" key="1">
    <citation type="submission" date="2019-08" db="EMBL/GenBank/DDBJ databases">
        <title>Professor.</title>
        <authorList>
            <person name="Park J.S."/>
        </authorList>
    </citation>
    <scope>NUCLEOTIDE SEQUENCE [LARGE SCALE GENOMIC DNA]</scope>
    <source>
        <strain evidence="2 3">176CP5-101</strain>
    </source>
</reference>
<dbReference type="AlphaFoldDB" id="A0A5C8V2T6"/>
<feature type="domain" description="DUF4440" evidence="1">
    <location>
        <begin position="23"/>
        <end position="126"/>
    </location>
</feature>
<dbReference type="InterPro" id="IPR032710">
    <property type="entry name" value="NTF2-like_dom_sf"/>
</dbReference>
<dbReference type="Pfam" id="PF14534">
    <property type="entry name" value="DUF4440"/>
    <property type="match status" value="1"/>
</dbReference>
<name>A0A5C8V2T6_9FLAO</name>
<dbReference type="Proteomes" id="UP000321456">
    <property type="component" value="Unassembled WGS sequence"/>
</dbReference>
<dbReference type="Gene3D" id="3.10.450.50">
    <property type="match status" value="1"/>
</dbReference>